<protein>
    <submittedName>
        <fullName evidence="2">Transposase domain</fullName>
    </submittedName>
</protein>
<dbReference type="PANTHER" id="PTHR33408:SF2">
    <property type="entry name" value="TRANSPOSASE DDE DOMAIN-CONTAINING PROTEIN"/>
    <property type="match status" value="1"/>
</dbReference>
<evidence type="ECO:0000259" key="1">
    <source>
        <dbReference type="Pfam" id="PF05598"/>
    </source>
</evidence>
<evidence type="ECO:0000313" key="2">
    <source>
        <dbReference type="EMBL" id="SEH49052.1"/>
    </source>
</evidence>
<dbReference type="Proteomes" id="UP000198561">
    <property type="component" value="Unassembled WGS sequence"/>
</dbReference>
<dbReference type="AlphaFoldDB" id="A0A1H6IM37"/>
<proteinExistence type="predicted"/>
<reference evidence="2 3" key="1">
    <citation type="submission" date="2016-10" db="EMBL/GenBank/DDBJ databases">
        <authorList>
            <person name="de Groot N.N."/>
        </authorList>
    </citation>
    <scope>NUCLEOTIDE SEQUENCE [LARGE SCALE GENOMIC DNA]</scope>
    <source>
        <strain evidence="2 3">DSM 23031</strain>
    </source>
</reference>
<gene>
    <name evidence="2" type="ORF">SAMN05421593_0092</name>
</gene>
<accession>A0A1H6IM37</accession>
<dbReference type="Pfam" id="PF05598">
    <property type="entry name" value="DUF772"/>
    <property type="match status" value="1"/>
</dbReference>
<sequence>MVYHSKMLLKVLVYGYLCNIYSSRNLQQALKENVHFMWLSAMNRPDHNTLSRFRSGRLKGELTKIFAQIVISYLEKEGLVACKQSLQMGLK</sequence>
<dbReference type="PANTHER" id="PTHR33408">
    <property type="entry name" value="TRANSPOSASE"/>
    <property type="match status" value="1"/>
</dbReference>
<name>A0A1H6IM37_CHRCI</name>
<evidence type="ECO:0000313" key="3">
    <source>
        <dbReference type="Proteomes" id="UP000198561"/>
    </source>
</evidence>
<dbReference type="EMBL" id="FNWQ01000011">
    <property type="protein sequence ID" value="SEH49052.1"/>
    <property type="molecule type" value="Genomic_DNA"/>
</dbReference>
<dbReference type="InterPro" id="IPR008490">
    <property type="entry name" value="Transposase_InsH_N"/>
</dbReference>
<feature type="domain" description="Transposase InsH N-terminal" evidence="1">
    <location>
        <begin position="3"/>
        <end position="55"/>
    </location>
</feature>
<organism evidence="2 3">
    <name type="scientific">Chryseobacterium culicis</name>
    <dbReference type="NCBI Taxonomy" id="680127"/>
    <lineage>
        <taxon>Bacteria</taxon>
        <taxon>Pseudomonadati</taxon>
        <taxon>Bacteroidota</taxon>
        <taxon>Flavobacteriia</taxon>
        <taxon>Flavobacteriales</taxon>
        <taxon>Weeksellaceae</taxon>
        <taxon>Chryseobacterium group</taxon>
        <taxon>Chryseobacterium</taxon>
    </lineage>
</organism>